<evidence type="ECO:0000313" key="14">
    <source>
        <dbReference type="EMBL" id="KAK7868396.1"/>
    </source>
</evidence>
<comment type="subunit">
    <text evidence="6">Interacts with INCA1.</text>
</comment>
<keyword evidence="15" id="KW-1185">Reference proteome</keyword>
<dbReference type="InterPro" id="IPR029026">
    <property type="entry name" value="tRNA_m1G_MTases_N"/>
</dbReference>
<dbReference type="Proteomes" id="UP001378592">
    <property type="component" value="Unassembled WGS sequence"/>
</dbReference>
<dbReference type="CDD" id="cd18086">
    <property type="entry name" value="HsC9orf114-like"/>
    <property type="match status" value="1"/>
</dbReference>
<dbReference type="Gene3D" id="3.40.1280.10">
    <property type="match status" value="1"/>
</dbReference>
<dbReference type="SUPFAM" id="SSF50249">
    <property type="entry name" value="Nucleic acid-binding proteins"/>
    <property type="match status" value="1"/>
</dbReference>
<protein>
    <recommendedName>
        <fullName evidence="12">28S rRNA (uridine-N(3))-methyltransferase</fullName>
    </recommendedName>
    <alternativeName>
        <fullName evidence="7">Centromere protein 32</fullName>
    </alternativeName>
    <alternativeName>
        <fullName evidence="9">Kinetochore-associated protein</fullName>
    </alternativeName>
    <alternativeName>
        <fullName evidence="8">SPOUT domain-containing methyltransferase 1</fullName>
    </alternativeName>
</protein>
<dbReference type="FunFam" id="2.40.50.140:FF:000170">
    <property type="entry name" value="SPOUT domain containing methyltransferase 1"/>
    <property type="match status" value="1"/>
</dbReference>
<dbReference type="EMBL" id="JAZDUA010000096">
    <property type="protein sequence ID" value="KAK7868396.1"/>
    <property type="molecule type" value="Genomic_DNA"/>
</dbReference>
<comment type="similarity">
    <text evidence="2">Belongs to the class IV-like SAM-binding methyltransferase superfamily.</text>
</comment>
<evidence type="ECO:0000256" key="13">
    <source>
        <dbReference type="SAM" id="Coils"/>
    </source>
</evidence>
<accession>A0AAN9Z8P6</accession>
<evidence type="ECO:0000256" key="11">
    <source>
        <dbReference type="ARBA" id="ARBA00093377"/>
    </source>
</evidence>
<evidence type="ECO:0000256" key="7">
    <source>
        <dbReference type="ARBA" id="ARBA00075627"/>
    </source>
</evidence>
<dbReference type="Pfam" id="PF02598">
    <property type="entry name" value="Methyltrn_RNA_3"/>
    <property type="match status" value="1"/>
</dbReference>
<proteinExistence type="inferred from homology"/>
<evidence type="ECO:0000256" key="1">
    <source>
        <dbReference type="ARBA" id="ARBA00004496"/>
    </source>
</evidence>
<comment type="catalytic activity">
    <reaction evidence="10">
        <text>uridine in 28S rRNA + S-adenosyl-L-methionine = N(3)-methyluridine in 28S rRNA + S-adenosyl-L-homocysteine + H(+)</text>
        <dbReference type="Rhea" id="RHEA:83635"/>
        <dbReference type="Rhea" id="RHEA-COMP:20178"/>
        <dbReference type="Rhea" id="RHEA-COMP:20181"/>
        <dbReference type="ChEBI" id="CHEBI:15378"/>
        <dbReference type="ChEBI" id="CHEBI:57856"/>
        <dbReference type="ChEBI" id="CHEBI:59789"/>
        <dbReference type="ChEBI" id="CHEBI:65315"/>
        <dbReference type="ChEBI" id="CHEBI:74502"/>
    </reaction>
    <physiologicalReaction direction="left-to-right" evidence="10">
        <dbReference type="Rhea" id="RHEA:83636"/>
    </physiologicalReaction>
</comment>
<keyword evidence="3" id="KW-0963">Cytoplasm</keyword>
<dbReference type="InterPro" id="IPR029028">
    <property type="entry name" value="Alpha/beta_knot_MTases"/>
</dbReference>
<evidence type="ECO:0000256" key="9">
    <source>
        <dbReference type="ARBA" id="ARBA00079311"/>
    </source>
</evidence>
<dbReference type="InterPro" id="IPR003750">
    <property type="entry name" value="Put_MeTrfase-C9orf114-like"/>
</dbReference>
<dbReference type="GO" id="GO:0032259">
    <property type="term" value="P:methylation"/>
    <property type="evidence" value="ECO:0007669"/>
    <property type="project" value="UniProtKB-KW"/>
</dbReference>
<name>A0AAN9Z8P6_9ORTH</name>
<reference evidence="14 15" key="1">
    <citation type="submission" date="2024-03" db="EMBL/GenBank/DDBJ databases">
        <title>The genome assembly and annotation of the cricket Gryllus longicercus Weissman &amp; Gray.</title>
        <authorList>
            <person name="Szrajer S."/>
            <person name="Gray D."/>
            <person name="Ylla G."/>
        </authorList>
    </citation>
    <scope>NUCLEOTIDE SEQUENCE [LARGE SCALE GENOMIC DNA]</scope>
    <source>
        <strain evidence="14">DAG 2021-001</strain>
        <tissue evidence="14">Whole body minus gut</tissue>
    </source>
</reference>
<evidence type="ECO:0000256" key="12">
    <source>
        <dbReference type="ARBA" id="ARBA00093639"/>
    </source>
</evidence>
<evidence type="ECO:0000256" key="2">
    <source>
        <dbReference type="ARBA" id="ARBA00009841"/>
    </source>
</evidence>
<evidence type="ECO:0000256" key="10">
    <source>
        <dbReference type="ARBA" id="ARBA00093228"/>
    </source>
</evidence>
<dbReference type="Gene3D" id="2.40.50.140">
    <property type="entry name" value="Nucleic acid-binding proteins"/>
    <property type="match status" value="1"/>
</dbReference>
<dbReference type="PANTHER" id="PTHR12150:SF13">
    <property type="entry name" value="METHYLTRANSFERASE C9ORF114-RELATED"/>
    <property type="match status" value="1"/>
</dbReference>
<evidence type="ECO:0000256" key="8">
    <source>
        <dbReference type="ARBA" id="ARBA00078957"/>
    </source>
</evidence>
<evidence type="ECO:0000256" key="3">
    <source>
        <dbReference type="ARBA" id="ARBA00022490"/>
    </source>
</evidence>
<comment type="subcellular location">
    <subcellularLocation>
        <location evidence="1">Cytoplasm</location>
    </subcellularLocation>
</comment>
<keyword evidence="13" id="KW-0175">Coiled coil</keyword>
<dbReference type="PANTHER" id="PTHR12150">
    <property type="entry name" value="CLASS IV SAM-BINDING METHYLTRANSFERASE-RELATED"/>
    <property type="match status" value="1"/>
</dbReference>
<dbReference type="SUPFAM" id="SSF75217">
    <property type="entry name" value="alpha/beta knot"/>
    <property type="match status" value="1"/>
</dbReference>
<dbReference type="AlphaFoldDB" id="A0AAN9Z8P6"/>
<evidence type="ECO:0000256" key="4">
    <source>
        <dbReference type="ARBA" id="ARBA00022603"/>
    </source>
</evidence>
<gene>
    <name evidence="14" type="ORF">R5R35_013683</name>
</gene>
<comment type="caution">
    <text evidence="14">The sequence shown here is derived from an EMBL/GenBank/DDBJ whole genome shotgun (WGS) entry which is preliminary data.</text>
</comment>
<feature type="coiled-coil region" evidence="13">
    <location>
        <begin position="26"/>
        <end position="60"/>
    </location>
</feature>
<keyword evidence="4" id="KW-0489">Methyltransferase</keyword>
<comment type="function">
    <text evidence="11">S-adenosyl-L-methionine-dependent methyltransferase that specifically methylates the N3 position of a uridine in 28S rRNA. Required for association of the centrosomes with the poles of the bipolar mitotic spindle during metaphase. Also involved in chromosome alignment. May promote centrosome maturation probably by recruiting A-kinase anchor protein AKAP9 to centrosomes in early mitosis. Binds specifically to miRNA MIR145 hairpin, regulates MIR145 expression at a postranscriptional level.</text>
</comment>
<evidence type="ECO:0000256" key="6">
    <source>
        <dbReference type="ARBA" id="ARBA00062137"/>
    </source>
</evidence>
<evidence type="ECO:0000313" key="15">
    <source>
        <dbReference type="Proteomes" id="UP001378592"/>
    </source>
</evidence>
<organism evidence="14 15">
    <name type="scientific">Gryllus longicercus</name>
    <dbReference type="NCBI Taxonomy" id="2509291"/>
    <lineage>
        <taxon>Eukaryota</taxon>
        <taxon>Metazoa</taxon>
        <taxon>Ecdysozoa</taxon>
        <taxon>Arthropoda</taxon>
        <taxon>Hexapoda</taxon>
        <taxon>Insecta</taxon>
        <taxon>Pterygota</taxon>
        <taxon>Neoptera</taxon>
        <taxon>Polyneoptera</taxon>
        <taxon>Orthoptera</taxon>
        <taxon>Ensifera</taxon>
        <taxon>Gryllidea</taxon>
        <taxon>Grylloidea</taxon>
        <taxon>Gryllidae</taxon>
        <taxon>Gryllinae</taxon>
        <taxon>Gryllus</taxon>
    </lineage>
</organism>
<dbReference type="GO" id="GO:0005737">
    <property type="term" value="C:cytoplasm"/>
    <property type="evidence" value="ECO:0007669"/>
    <property type="project" value="UniProtKB-SubCell"/>
</dbReference>
<keyword evidence="5" id="KW-0808">Transferase</keyword>
<sequence length="376" mass="41310">MPPTRDKPMDKTAWKKMKESRKAVKEMKMLRQVAKLEKAAKAAEAAQNNQEENVRSLKRSTLSIAIPSSILENAQSPELRTYLAGQIARAACVFKVDEVVVFDDIGTCAPNDVTFQIEAAADSGVDHKTPIRRSCVQMARILQYLECPQYLRRFFFPLHKDLQYAGLLNPLDAPHHLRQDDDFPFREGVVSNQPTKQGRGSLVNVGLTRDVLIDRQLEAGLRVTVKLLPPKEGSKKMQGCVVTPQTPEAVTGRYWGYSVRLASSLSAVFSQAPYSGGYDLTLGTSDKGENIDELVLSGGLPTHQHALVVFGGLAGLEGALEADPVIQVDDPSLLFDYYFNTCPDQGSRTIRTEEALLISLAALRPLLVQVNSSNGS</sequence>
<evidence type="ECO:0000256" key="5">
    <source>
        <dbReference type="ARBA" id="ARBA00022679"/>
    </source>
</evidence>
<dbReference type="GO" id="GO:0008168">
    <property type="term" value="F:methyltransferase activity"/>
    <property type="evidence" value="ECO:0007669"/>
    <property type="project" value="UniProtKB-KW"/>
</dbReference>
<dbReference type="InterPro" id="IPR012340">
    <property type="entry name" value="NA-bd_OB-fold"/>
</dbReference>